<dbReference type="InterPro" id="IPR030960">
    <property type="entry name" value="DHQS/DOIS_N"/>
</dbReference>
<gene>
    <name evidence="10" type="ORF">GBAR_LOCUS13058</name>
</gene>
<evidence type="ECO:0000256" key="5">
    <source>
        <dbReference type="ARBA" id="ARBA00022833"/>
    </source>
</evidence>
<dbReference type="NCBIfam" id="TIGR01361">
    <property type="entry name" value="DAHP_synth_Bsub"/>
    <property type="match status" value="1"/>
</dbReference>
<evidence type="ECO:0000256" key="4">
    <source>
        <dbReference type="ARBA" id="ARBA00022741"/>
    </source>
</evidence>
<feature type="domain" description="3-dehydroquinate synthase C-terminal" evidence="9">
    <location>
        <begin position="504"/>
        <end position="625"/>
    </location>
</feature>
<evidence type="ECO:0000313" key="10">
    <source>
        <dbReference type="EMBL" id="CAI8022203.1"/>
    </source>
</evidence>
<dbReference type="InterPro" id="IPR013785">
    <property type="entry name" value="Aldolase_TIM"/>
</dbReference>
<dbReference type="GO" id="GO:0003856">
    <property type="term" value="F:3-dehydroquinate synthase activity"/>
    <property type="evidence" value="ECO:0007669"/>
    <property type="project" value="InterPro"/>
</dbReference>
<accession>A0AA35S3Z2</accession>
<dbReference type="PANTHER" id="PTHR43018">
    <property type="entry name" value="PHOSPHO-2-DEHYDRO-3-DEOXYHEPTONATE ALDOLASE"/>
    <property type="match status" value="1"/>
</dbReference>
<evidence type="ECO:0000256" key="3">
    <source>
        <dbReference type="ARBA" id="ARBA00022723"/>
    </source>
</evidence>
<dbReference type="NCBIfam" id="NF009239">
    <property type="entry name" value="PRK12595.1"/>
    <property type="match status" value="1"/>
</dbReference>
<protein>
    <submittedName>
        <fullName evidence="10">Phospho-2-dehydro-3-deoxyheptonate aldolase</fullName>
    </submittedName>
</protein>
<keyword evidence="11" id="KW-1185">Reference proteome</keyword>
<evidence type="ECO:0000256" key="2">
    <source>
        <dbReference type="ARBA" id="ARBA00022679"/>
    </source>
</evidence>
<comment type="caution">
    <text evidence="10">The sequence shown here is derived from an EMBL/GenBank/DDBJ whole genome shotgun (WGS) entry which is preliminary data.</text>
</comment>
<dbReference type="Pfam" id="PF24621">
    <property type="entry name" value="DHQS_C"/>
    <property type="match status" value="1"/>
</dbReference>
<dbReference type="FunFam" id="3.40.50.1970:FF:000007">
    <property type="entry name" value="Pentafunctional AROM polypeptide"/>
    <property type="match status" value="1"/>
</dbReference>
<dbReference type="HAMAP" id="MF_00110">
    <property type="entry name" value="DHQ_synthase"/>
    <property type="match status" value="1"/>
</dbReference>
<dbReference type="Gene3D" id="3.40.50.1970">
    <property type="match status" value="1"/>
</dbReference>
<dbReference type="Proteomes" id="UP001174909">
    <property type="component" value="Unassembled WGS sequence"/>
</dbReference>
<dbReference type="InterPro" id="IPR006268">
    <property type="entry name" value="DAHP_syn_2"/>
</dbReference>
<dbReference type="CDD" id="cd08195">
    <property type="entry name" value="DHQS"/>
    <property type="match status" value="1"/>
</dbReference>
<dbReference type="SUPFAM" id="SSF56796">
    <property type="entry name" value="Dehydroquinate synthase-like"/>
    <property type="match status" value="1"/>
</dbReference>
<organism evidence="10 11">
    <name type="scientific">Geodia barretti</name>
    <name type="common">Barrett's horny sponge</name>
    <dbReference type="NCBI Taxonomy" id="519541"/>
    <lineage>
        <taxon>Eukaryota</taxon>
        <taxon>Metazoa</taxon>
        <taxon>Porifera</taxon>
        <taxon>Demospongiae</taxon>
        <taxon>Heteroscleromorpha</taxon>
        <taxon>Tetractinellida</taxon>
        <taxon>Astrophorina</taxon>
        <taxon>Geodiidae</taxon>
        <taxon>Geodia</taxon>
    </lineage>
</organism>
<evidence type="ECO:0000259" key="9">
    <source>
        <dbReference type="Pfam" id="PF24621"/>
    </source>
</evidence>
<keyword evidence="4" id="KW-0547">Nucleotide-binding</keyword>
<dbReference type="GO" id="GO:0000166">
    <property type="term" value="F:nucleotide binding"/>
    <property type="evidence" value="ECO:0007669"/>
    <property type="project" value="UniProtKB-KW"/>
</dbReference>
<reference evidence="10" key="1">
    <citation type="submission" date="2023-03" db="EMBL/GenBank/DDBJ databases">
        <authorList>
            <person name="Steffen K."/>
            <person name="Cardenas P."/>
        </authorList>
    </citation>
    <scope>NUCLEOTIDE SEQUENCE</scope>
</reference>
<dbReference type="NCBIfam" id="TIGR01357">
    <property type="entry name" value="aroB"/>
    <property type="match status" value="1"/>
</dbReference>
<keyword evidence="5" id="KW-0862">Zinc</keyword>
<keyword evidence="2" id="KW-0808">Transferase</keyword>
<sequence>MVLILNQWATQQDMDHLTRLIEEKALEWALHPGEVRNQIHVLGDLTQETEAFWRTQPGVQQVYGLAKPYKLANKTHRKSNTQIPIGSQQLGSEDLVIFGGPCALESEEQGLASALMLRDLGLEIMRASAFKPRSSPYSFQGLGVDGLHILKRIRERTGVLVETEVMDVRDVETAAELVDVIRIGARNMQNFDLLKEAGLVQTPVILKRGMANTIREFLLATEYILQGNPNVILCERGIRSFETAYRNTLDVGAIAVLKQETHLPVIADPSHSAGNKTLVPALSLAAVAAGADGLLIEVHPDPSVALSDGDQSLYPHQFMNLMGDLRKDASYDIVVGAAALDGLPAFLGERYPQRRIAAIGDAEALRRHGDRLSAVLPERTLVLEVPSGEDSKSRAEKARLEDELLSRRLGRDTVIVGFGGGVVTDLAGFVAATYLRGVPFIAVPTTLLAAVDASVGGKTGINTAHGKNLVGVFRQPAAVFADTGFLRTLPEPEFLNGVAEALKMAATSDHRETATLTRFIAAAVRIKAAVVAADERESGLREVLNFGHTIGHGLEHATDYRLAHGAAVAIGMIAESRMARAAGFLEREAEDRLHTLIDAVGLPIRPPDEVERGRVLAALGGDKKARGGEPRFVMLEAIGRVRNRDGRGRAAYSFPLPAGVVDSGLAAIGL</sequence>
<dbReference type="Gene3D" id="1.20.1090.10">
    <property type="entry name" value="Dehydroquinate synthase-like - alpha domain"/>
    <property type="match status" value="1"/>
</dbReference>
<dbReference type="GO" id="GO:0016740">
    <property type="term" value="F:transferase activity"/>
    <property type="evidence" value="ECO:0007669"/>
    <property type="project" value="UniProtKB-KW"/>
</dbReference>
<dbReference type="InterPro" id="IPR056179">
    <property type="entry name" value="DHQS_C"/>
</dbReference>
<dbReference type="GO" id="GO:0009073">
    <property type="term" value="P:aromatic amino acid family biosynthetic process"/>
    <property type="evidence" value="ECO:0007669"/>
    <property type="project" value="InterPro"/>
</dbReference>
<evidence type="ECO:0000313" key="11">
    <source>
        <dbReference type="Proteomes" id="UP001174909"/>
    </source>
</evidence>
<dbReference type="PANTHER" id="PTHR43018:SF2">
    <property type="entry name" value="PHOSPHO-2-DEHYDRO-3-DEOXYHEPTONATE ALDOLASE"/>
    <property type="match status" value="1"/>
</dbReference>
<comment type="cofactor">
    <cofactor evidence="1">
        <name>Zn(2+)</name>
        <dbReference type="ChEBI" id="CHEBI:29105"/>
    </cofactor>
</comment>
<evidence type="ECO:0000256" key="6">
    <source>
        <dbReference type="ARBA" id="ARBA00023239"/>
    </source>
</evidence>
<proteinExistence type="inferred from homology"/>
<dbReference type="InterPro" id="IPR006218">
    <property type="entry name" value="DAHP1/KDSA"/>
</dbReference>
<dbReference type="GO" id="GO:0046872">
    <property type="term" value="F:metal ion binding"/>
    <property type="evidence" value="ECO:0007669"/>
    <property type="project" value="UniProtKB-KW"/>
</dbReference>
<dbReference type="EMBL" id="CASHTH010001945">
    <property type="protein sequence ID" value="CAI8022203.1"/>
    <property type="molecule type" value="Genomic_DNA"/>
</dbReference>
<dbReference type="Pfam" id="PF00793">
    <property type="entry name" value="DAHP_synth_1"/>
    <property type="match status" value="1"/>
</dbReference>
<keyword evidence="3" id="KW-0479">Metal-binding</keyword>
<dbReference type="SUPFAM" id="SSF51569">
    <property type="entry name" value="Aldolase"/>
    <property type="match status" value="1"/>
</dbReference>
<dbReference type="Gene3D" id="3.30.70.1140">
    <property type="entry name" value="Phospho-2-dehydro-3-deoxyheptonate aldolase, domain 1"/>
    <property type="match status" value="1"/>
</dbReference>
<name>A0AA35S3Z2_GEOBA</name>
<dbReference type="NCBIfam" id="NF006421">
    <property type="entry name" value="PRK08673.1"/>
    <property type="match status" value="1"/>
</dbReference>
<dbReference type="InterPro" id="IPR016037">
    <property type="entry name" value="DHQ_synth_AroB"/>
</dbReference>
<dbReference type="InterPro" id="IPR052899">
    <property type="entry name" value="Class-I_DAHP_synthase"/>
</dbReference>
<dbReference type="AlphaFoldDB" id="A0AA35S3Z2"/>
<dbReference type="Gene3D" id="3.20.20.70">
    <property type="entry name" value="Aldolase class I"/>
    <property type="match status" value="1"/>
</dbReference>
<dbReference type="Pfam" id="PF01761">
    <property type="entry name" value="DHQ_synthase"/>
    <property type="match status" value="1"/>
</dbReference>
<feature type="domain" description="DAHP synthetase I/KDSA" evidence="7">
    <location>
        <begin position="91"/>
        <end position="320"/>
    </location>
</feature>
<dbReference type="GO" id="GO:0016832">
    <property type="term" value="F:aldehyde-lyase activity"/>
    <property type="evidence" value="ECO:0007669"/>
    <property type="project" value="InterPro"/>
</dbReference>
<evidence type="ECO:0000259" key="8">
    <source>
        <dbReference type="Pfam" id="PF01761"/>
    </source>
</evidence>
<evidence type="ECO:0000259" key="7">
    <source>
        <dbReference type="Pfam" id="PF00793"/>
    </source>
</evidence>
<dbReference type="GO" id="GO:0005737">
    <property type="term" value="C:cytoplasm"/>
    <property type="evidence" value="ECO:0007669"/>
    <property type="project" value="InterPro"/>
</dbReference>
<feature type="domain" description="3-dehydroquinate synthase N-terminal" evidence="8">
    <location>
        <begin position="383"/>
        <end position="494"/>
    </location>
</feature>
<evidence type="ECO:0000256" key="1">
    <source>
        <dbReference type="ARBA" id="ARBA00001947"/>
    </source>
</evidence>
<keyword evidence="6" id="KW-0456">Lyase</keyword>